<dbReference type="EMBL" id="QICN01000005">
    <property type="protein sequence ID" value="PXV67874.1"/>
    <property type="molecule type" value="Genomic_DNA"/>
</dbReference>
<evidence type="ECO:0000259" key="1">
    <source>
        <dbReference type="Pfam" id="PF13910"/>
    </source>
</evidence>
<feature type="domain" description="DUF4209" evidence="1">
    <location>
        <begin position="494"/>
        <end position="583"/>
    </location>
</feature>
<sequence length="597" mass="66227">MLPVPEEIESVIQAKDAEDGLFTEWAVHSALRAAADKVGDVSKDLRPGALAEMMAFGFMPAFDGGGEDPWRSFFRPMMSGTLESGEPFYSPDIRQADSSIVEHWAGRSHSVRHPILRARYADLVWDLGRQITQSSQRDVELARAAIDAYLELAATESAKHTLDRFQWAKRGMSLAIQIGDEERTDRGRGALLELHHESKFRADGTWWPRAYDFLISSRRTRLTDAEREALVADLETTIASCSEAQSGRFNPHDVADAGRRLVAHYTRLGRPEDVRRIWEIVARAHEHHASLGTAMLASHFLAESLEAFKRAGLHKEVGRVRVLMEQKIEESRGEMTEISTEVKVDAERIEAALQKLIVENDAQTLANIAVEFLLKPDNLRREIEHLAEVAPLMSMLSRSIVSDNRVVGIVGAVADDILGQQIQHGLQNLNFNTRLLDRAVKIAIERHAVSPDYLVGWANQRGLFESDTELLRAGFQAWQDGDYAKALHLLIPQVERALRAAVGAVGLPVTKAGRIAGTSVAINMGDIIYDDATIAALGVLGPFLKIHFACLFCDPRGWNLRNDFAHGLLSSEHVGLGAVLWLVHSLLVLGCWEPPVN</sequence>
<evidence type="ECO:0000313" key="4">
    <source>
        <dbReference type="Proteomes" id="UP000248330"/>
    </source>
</evidence>
<comment type="caution">
    <text evidence="3">The sequence shown here is derived from an EMBL/GenBank/DDBJ whole genome shotgun (WGS) entry which is preliminary data.</text>
</comment>
<accession>A0A318EDR1</accession>
<dbReference type="OrthoDB" id="5519791at2"/>
<organism evidence="3 4">
    <name type="scientific">Sinimarinibacterium flocculans</name>
    <dbReference type="NCBI Taxonomy" id="985250"/>
    <lineage>
        <taxon>Bacteria</taxon>
        <taxon>Pseudomonadati</taxon>
        <taxon>Pseudomonadota</taxon>
        <taxon>Gammaproteobacteria</taxon>
        <taxon>Nevskiales</taxon>
        <taxon>Nevskiaceae</taxon>
        <taxon>Sinimarinibacterium</taxon>
    </lineage>
</organism>
<protein>
    <submittedName>
        <fullName evidence="3">Uncharacterized protein DUF4209</fullName>
    </submittedName>
</protein>
<dbReference type="Pfam" id="PF24098">
    <property type="entry name" value="DUF7380"/>
    <property type="match status" value="1"/>
</dbReference>
<proteinExistence type="predicted"/>
<gene>
    <name evidence="3" type="ORF">C8D93_105232</name>
</gene>
<dbReference type="InterPro" id="IPR025209">
    <property type="entry name" value="DUF4209"/>
</dbReference>
<dbReference type="RefSeq" id="WP_146216576.1">
    <property type="nucleotide sequence ID" value="NZ_CAWNXA010000005.1"/>
</dbReference>
<name>A0A318EDR1_9GAMM</name>
<evidence type="ECO:0000313" key="3">
    <source>
        <dbReference type="EMBL" id="PXV67874.1"/>
    </source>
</evidence>
<reference evidence="3 4" key="1">
    <citation type="submission" date="2018-04" db="EMBL/GenBank/DDBJ databases">
        <title>Genomic Encyclopedia of Type Strains, Phase IV (KMG-IV): sequencing the most valuable type-strain genomes for metagenomic binning, comparative biology and taxonomic classification.</title>
        <authorList>
            <person name="Goeker M."/>
        </authorList>
    </citation>
    <scope>NUCLEOTIDE SEQUENCE [LARGE SCALE GENOMIC DNA]</scope>
    <source>
        <strain evidence="3 4">DSM 104150</strain>
    </source>
</reference>
<keyword evidence="4" id="KW-1185">Reference proteome</keyword>
<dbReference type="InterPro" id="IPR055804">
    <property type="entry name" value="DUF7380"/>
</dbReference>
<feature type="domain" description="DUF7380" evidence="2">
    <location>
        <begin position="74"/>
        <end position="184"/>
    </location>
</feature>
<dbReference type="Pfam" id="PF13910">
    <property type="entry name" value="DUF4209"/>
    <property type="match status" value="1"/>
</dbReference>
<dbReference type="Proteomes" id="UP000248330">
    <property type="component" value="Unassembled WGS sequence"/>
</dbReference>
<dbReference type="AlphaFoldDB" id="A0A318EDR1"/>
<evidence type="ECO:0000259" key="2">
    <source>
        <dbReference type="Pfam" id="PF24098"/>
    </source>
</evidence>